<keyword evidence="3" id="KW-1185">Reference proteome</keyword>
<accession>A0ABP6USY6</accession>
<organism evidence="2 3">
    <name type="scientific">Aquimarina addita</name>
    <dbReference type="NCBI Taxonomy" id="870485"/>
    <lineage>
        <taxon>Bacteria</taxon>
        <taxon>Pseudomonadati</taxon>
        <taxon>Bacteroidota</taxon>
        <taxon>Flavobacteriia</taxon>
        <taxon>Flavobacteriales</taxon>
        <taxon>Flavobacteriaceae</taxon>
        <taxon>Aquimarina</taxon>
    </lineage>
</organism>
<keyword evidence="1" id="KW-0812">Transmembrane</keyword>
<evidence type="ECO:0000256" key="1">
    <source>
        <dbReference type="SAM" id="Phobius"/>
    </source>
</evidence>
<protein>
    <submittedName>
        <fullName evidence="2">Uncharacterized protein</fullName>
    </submittedName>
</protein>
<feature type="transmembrane region" description="Helical" evidence="1">
    <location>
        <begin position="7"/>
        <end position="31"/>
    </location>
</feature>
<dbReference type="RefSeq" id="WP_344930475.1">
    <property type="nucleotide sequence ID" value="NZ_BAABCW010000026.1"/>
</dbReference>
<evidence type="ECO:0000313" key="2">
    <source>
        <dbReference type="EMBL" id="GAA3521436.1"/>
    </source>
</evidence>
<proteinExistence type="predicted"/>
<evidence type="ECO:0000313" key="3">
    <source>
        <dbReference type="Proteomes" id="UP001500459"/>
    </source>
</evidence>
<keyword evidence="1" id="KW-1133">Transmembrane helix</keyword>
<name>A0ABP6USY6_9FLAO</name>
<reference evidence="3" key="1">
    <citation type="journal article" date="2019" name="Int. J. Syst. Evol. Microbiol.">
        <title>The Global Catalogue of Microorganisms (GCM) 10K type strain sequencing project: providing services to taxonomists for standard genome sequencing and annotation.</title>
        <authorList>
            <consortium name="The Broad Institute Genomics Platform"/>
            <consortium name="The Broad Institute Genome Sequencing Center for Infectious Disease"/>
            <person name="Wu L."/>
            <person name="Ma J."/>
        </authorList>
    </citation>
    <scope>NUCLEOTIDE SEQUENCE [LARGE SCALE GENOMIC DNA]</scope>
    <source>
        <strain evidence="3">JCM 17106</strain>
    </source>
</reference>
<dbReference type="EMBL" id="BAABCW010000026">
    <property type="protein sequence ID" value="GAA3521436.1"/>
    <property type="molecule type" value="Genomic_DNA"/>
</dbReference>
<sequence length="364" mass="43563">MKKFLKIITIGCLGIFSIFFIFLFILFYPIIFPDTPEEIERKRVELKEELKAEIENKTIEDYLTTLNIKPRNQKSSEFNSLITEFKNQKHRFKFKKCEFSYNDNIFFLEDSLEHITSVFGESDRITKTVTYKYPKGRIKIYERSYIKTITSRFENVYEKKRSLSVYEYPDSESYGNKIVEKEGEDNTATLKSLEQLRRNELIKLKESYGDSLVEISDKIELDYETLEINTIFYKDKNTDHYLLNWFKINFEYSDEPYDIIIFRDIPYRLTMDMYDFLNLSNLTRNDLDYHRLYFYDKSCSLSSNNIIYTHIESEPYFETSGGGHLTWRGPYNPNKSRSIDYITFSVETLKDLKNTEMENADLLD</sequence>
<gene>
    <name evidence="2" type="ORF">GCM10022393_39780</name>
</gene>
<dbReference type="Proteomes" id="UP001500459">
    <property type="component" value="Unassembled WGS sequence"/>
</dbReference>
<comment type="caution">
    <text evidence="2">The sequence shown here is derived from an EMBL/GenBank/DDBJ whole genome shotgun (WGS) entry which is preliminary data.</text>
</comment>
<keyword evidence="1" id="KW-0472">Membrane</keyword>